<feature type="compositionally biased region" description="Polar residues" evidence="1">
    <location>
        <begin position="332"/>
        <end position="341"/>
    </location>
</feature>
<feature type="domain" description="TERF2-interacting telomeric protein 1 Myb" evidence="2">
    <location>
        <begin position="141"/>
        <end position="196"/>
    </location>
</feature>
<dbReference type="CDD" id="cd11655">
    <property type="entry name" value="rap1_myb-like"/>
    <property type="match status" value="1"/>
</dbReference>
<feature type="compositionally biased region" description="Polar residues" evidence="1">
    <location>
        <begin position="368"/>
        <end position="379"/>
    </location>
</feature>
<evidence type="ECO:0000313" key="3">
    <source>
        <dbReference type="EMBL" id="THH27063.1"/>
    </source>
</evidence>
<dbReference type="OrthoDB" id="435460at2759"/>
<keyword evidence="4" id="KW-1185">Reference proteome</keyword>
<evidence type="ECO:0000313" key="4">
    <source>
        <dbReference type="Proteomes" id="UP000308730"/>
    </source>
</evidence>
<protein>
    <recommendedName>
        <fullName evidence="2">TERF2-interacting telomeric protein 1 Myb domain-containing protein</fullName>
    </recommendedName>
</protein>
<feature type="compositionally biased region" description="Basic and acidic residues" evidence="1">
    <location>
        <begin position="430"/>
        <end position="453"/>
    </location>
</feature>
<feature type="region of interest" description="Disordered" evidence="1">
    <location>
        <begin position="506"/>
        <end position="539"/>
    </location>
</feature>
<dbReference type="Proteomes" id="UP000308730">
    <property type="component" value="Unassembled WGS sequence"/>
</dbReference>
<dbReference type="EMBL" id="SGPM01000284">
    <property type="protein sequence ID" value="THH27063.1"/>
    <property type="molecule type" value="Genomic_DNA"/>
</dbReference>
<accession>A0A4V3XHX1</accession>
<evidence type="ECO:0000259" key="2">
    <source>
        <dbReference type="Pfam" id="PF08914"/>
    </source>
</evidence>
<dbReference type="InterPro" id="IPR015010">
    <property type="entry name" value="TERF2IP_Myb"/>
</dbReference>
<evidence type="ECO:0000256" key="1">
    <source>
        <dbReference type="SAM" id="MobiDB-lite"/>
    </source>
</evidence>
<dbReference type="AlphaFoldDB" id="A0A4V3XHX1"/>
<proteinExistence type="predicted"/>
<feature type="region of interest" description="Disordered" evidence="1">
    <location>
        <begin position="1"/>
        <end position="20"/>
    </location>
</feature>
<dbReference type="InterPro" id="IPR009057">
    <property type="entry name" value="Homeodomain-like_sf"/>
</dbReference>
<feature type="region of interest" description="Disordered" evidence="1">
    <location>
        <begin position="287"/>
        <end position="479"/>
    </location>
</feature>
<dbReference type="Pfam" id="PF08914">
    <property type="entry name" value="Myb_Rap1"/>
    <property type="match status" value="1"/>
</dbReference>
<name>A0A4V3XHX1_9APHY</name>
<reference evidence="3 4" key="1">
    <citation type="submission" date="2019-02" db="EMBL/GenBank/DDBJ databases">
        <title>Genome sequencing of the rare red list fungi Antrodiella citrinella (Flaviporus citrinellus).</title>
        <authorList>
            <person name="Buettner E."/>
            <person name="Kellner H."/>
        </authorList>
    </citation>
    <scope>NUCLEOTIDE SEQUENCE [LARGE SCALE GENOMIC DNA]</scope>
    <source>
        <strain evidence="3 4">DSM 108506</strain>
    </source>
</reference>
<sequence>MARTVTRSRTSGSREPAQQELEEGIFIDEDGNPVKFFFYTEEDGKKYNIPVAAADALGRKVRREGGDVVDDWKLANVVIVQDAEAAEARGKFFSSCYEYRLIWAEPMGFIDRCIREQMYRHSQPVIKGMPGRPGGRVRVPFTTEDDAHLAEYIALRFPDAIGGGRTGNLAYQELDEIMDWTKRHTWQSWRERYTKHKVTFNRMIEELHFIHPPLPGRRGADARDRRAGRGGRGFVRQYSGDEDEQPQFDELAQDQQDQRHSTPPEEDEDGLRPPEFFEHYEGMRARQDRLTPDAPPQSEERINLLKRLREEEEEEEEEKEEEPHRVTHEAWPSNTQTTLVASQRRGAYLQPGSSQASQARPRPGPSGSRAQNLLSQVTLVGSPAPQRKKNASSSRHDRPQYPDEAERAPTQQPQPKRNKIRHIRAVTPPDHARSDEFFLRPAKTKVDKGKQRATEVVLEAPPEREPSDTGVQSSESYQDEEAVVHLVSDDLEHNLGSKLIATQKAAVETSPDDQRTGQHLFGIPGSAARRPLGRSGGSRASSVAMASATHWLPLSRRGSVVQSSTLPQAHETFRMPLDSVQPETPIQLHNTFRMPNESDDESVQSSLDIPLDGTRASAEKEKRIKILRERSYAPPPGSRAAKLLERRRMTMSMG</sequence>
<feature type="compositionally biased region" description="Low complexity" evidence="1">
    <location>
        <begin position="1"/>
        <end position="14"/>
    </location>
</feature>
<feature type="region of interest" description="Disordered" evidence="1">
    <location>
        <begin position="595"/>
        <end position="619"/>
    </location>
</feature>
<feature type="region of interest" description="Disordered" evidence="1">
    <location>
        <begin position="211"/>
        <end position="274"/>
    </location>
</feature>
<comment type="caution">
    <text evidence="3">The sequence shown here is derived from an EMBL/GenBank/DDBJ whole genome shotgun (WGS) entry which is preliminary data.</text>
</comment>
<feature type="compositionally biased region" description="Basic and acidic residues" evidence="1">
    <location>
        <begin position="218"/>
        <end position="227"/>
    </location>
</feature>
<dbReference type="SUPFAM" id="SSF46689">
    <property type="entry name" value="Homeodomain-like"/>
    <property type="match status" value="1"/>
</dbReference>
<dbReference type="Gene3D" id="1.10.10.60">
    <property type="entry name" value="Homeodomain-like"/>
    <property type="match status" value="1"/>
</dbReference>
<organism evidence="3 4">
    <name type="scientific">Antrodiella citrinella</name>
    <dbReference type="NCBI Taxonomy" id="2447956"/>
    <lineage>
        <taxon>Eukaryota</taxon>
        <taxon>Fungi</taxon>
        <taxon>Dikarya</taxon>
        <taxon>Basidiomycota</taxon>
        <taxon>Agaricomycotina</taxon>
        <taxon>Agaricomycetes</taxon>
        <taxon>Polyporales</taxon>
        <taxon>Steccherinaceae</taxon>
        <taxon>Antrodiella</taxon>
    </lineage>
</organism>
<feature type="compositionally biased region" description="Basic and acidic residues" evidence="1">
    <location>
        <begin position="394"/>
        <end position="407"/>
    </location>
</feature>
<gene>
    <name evidence="3" type="ORF">EUX98_g7128</name>
</gene>
<feature type="compositionally biased region" description="Acidic residues" evidence="1">
    <location>
        <begin position="311"/>
        <end position="320"/>
    </location>
</feature>
<feature type="compositionally biased region" description="Basic and acidic residues" evidence="1">
    <location>
        <begin position="298"/>
        <end position="310"/>
    </location>
</feature>